<dbReference type="CDD" id="cd04179">
    <property type="entry name" value="DPM_DPG-synthase_like"/>
    <property type="match status" value="1"/>
</dbReference>
<dbReference type="Pfam" id="PF00535">
    <property type="entry name" value="Glycos_transf_2"/>
    <property type="match status" value="1"/>
</dbReference>
<dbReference type="SUPFAM" id="SSF53448">
    <property type="entry name" value="Nucleotide-diphospho-sugar transferases"/>
    <property type="match status" value="1"/>
</dbReference>
<protein>
    <recommendedName>
        <fullName evidence="1">Glycosyltransferase 2-like domain-containing protein</fullName>
    </recommendedName>
</protein>
<dbReference type="Gene3D" id="3.90.550.10">
    <property type="entry name" value="Spore Coat Polysaccharide Biosynthesis Protein SpsA, Chain A"/>
    <property type="match status" value="1"/>
</dbReference>
<dbReference type="PANTHER" id="PTHR48090:SF7">
    <property type="entry name" value="RFBJ PROTEIN"/>
    <property type="match status" value="1"/>
</dbReference>
<accession>A0A317JMB0</accession>
<evidence type="ECO:0000313" key="2">
    <source>
        <dbReference type="EMBL" id="PWU22760.1"/>
    </source>
</evidence>
<proteinExistence type="predicted"/>
<sequence length="238" mass="27182">MKKVTYCVIIPMYNEEENAARCIDTVMITILKLKDPIDLLVVNDGSTDRTAQILRTQKKRYGCRLHIIDQIPNKGYGTALQRGIQEASNMKYTFVLFMDSDLTNDPKDIQKFVALSTQYDCVKASRFDGKPMKGVPLFRQFFSYMGNWIAAACFRIDIKDCTNGFRLVRTDLLAHIQYVENGFPIIVEELYELKKQHVRCASVPVVLTARTTSSSRFTYSLQTLLSYAHYAMKAALLS</sequence>
<dbReference type="InterPro" id="IPR050256">
    <property type="entry name" value="Glycosyltransferase_2"/>
</dbReference>
<organism evidence="2 3">
    <name type="scientific">Candidatus Cerribacteria bacterium 'Amazon FNV 2010 28 9'</name>
    <dbReference type="NCBI Taxonomy" id="2081795"/>
    <lineage>
        <taxon>Bacteria</taxon>
        <taxon>Candidatus Cerribacteria</taxon>
    </lineage>
</organism>
<dbReference type="InterPro" id="IPR029044">
    <property type="entry name" value="Nucleotide-diphossugar_trans"/>
</dbReference>
<dbReference type="Proteomes" id="UP000246104">
    <property type="component" value="Unassembled WGS sequence"/>
</dbReference>
<dbReference type="PANTHER" id="PTHR48090">
    <property type="entry name" value="UNDECAPRENYL-PHOSPHATE 4-DEOXY-4-FORMAMIDO-L-ARABINOSE TRANSFERASE-RELATED"/>
    <property type="match status" value="1"/>
</dbReference>
<dbReference type="InterPro" id="IPR001173">
    <property type="entry name" value="Glyco_trans_2-like"/>
</dbReference>
<dbReference type="AlphaFoldDB" id="A0A317JMB0"/>
<comment type="caution">
    <text evidence="2">The sequence shown here is derived from an EMBL/GenBank/DDBJ whole genome shotgun (WGS) entry which is preliminary data.</text>
</comment>
<reference evidence="2 3" key="1">
    <citation type="submission" date="2018-02" db="EMBL/GenBank/DDBJ databases">
        <title>Genomic Reconstructions from Amazon Rainforest and Pasture Soil Reveal Novel Insights into the Physiology of Candidate Phyla in Tropical Sites.</title>
        <authorList>
            <person name="Kroeger M.E."/>
            <person name="Delmont T."/>
            <person name="Eren A.M."/>
            <person name="Guo J."/>
            <person name="Meyer K.M."/>
            <person name="Khan K."/>
            <person name="Rodrigues J.L.M."/>
            <person name="Bohannan B.J.M."/>
            <person name="Tringe S."/>
            <person name="Borges C.D."/>
            <person name="Tiedje J."/>
            <person name="Tsai S.M."/>
            <person name="Nusslein K."/>
        </authorList>
    </citation>
    <scope>NUCLEOTIDE SEQUENCE [LARGE SCALE GENOMIC DNA]</scope>
    <source>
        <strain evidence="2">Amazon FNV 2010 28 9</strain>
    </source>
</reference>
<feature type="domain" description="Glycosyltransferase 2-like" evidence="1">
    <location>
        <begin position="7"/>
        <end position="175"/>
    </location>
</feature>
<evidence type="ECO:0000313" key="3">
    <source>
        <dbReference type="Proteomes" id="UP000246104"/>
    </source>
</evidence>
<name>A0A317JMB0_9BACT</name>
<dbReference type="EMBL" id="PSRQ01000057">
    <property type="protein sequence ID" value="PWU22760.1"/>
    <property type="molecule type" value="Genomic_DNA"/>
</dbReference>
<evidence type="ECO:0000259" key="1">
    <source>
        <dbReference type="Pfam" id="PF00535"/>
    </source>
</evidence>
<gene>
    <name evidence="2" type="ORF">C5B42_05205</name>
</gene>